<dbReference type="HOGENOM" id="CLU_038623_0_0_1"/>
<keyword evidence="5" id="KW-1185">Reference proteome</keyword>
<evidence type="ECO:0000259" key="2">
    <source>
        <dbReference type="Pfam" id="PF14612"/>
    </source>
</evidence>
<reference evidence="4 5" key="1">
    <citation type="submission" date="2015-01" db="EMBL/GenBank/DDBJ databases">
        <title>The Genome Sequence of Exophiala xenobiotica CBS118157.</title>
        <authorList>
            <consortium name="The Broad Institute Genomics Platform"/>
            <person name="Cuomo C."/>
            <person name="de Hoog S."/>
            <person name="Gorbushina A."/>
            <person name="Stielow B."/>
            <person name="Teixiera M."/>
            <person name="Abouelleil A."/>
            <person name="Chapman S.B."/>
            <person name="Priest M."/>
            <person name="Young S.K."/>
            <person name="Wortman J."/>
            <person name="Nusbaum C."/>
            <person name="Birren B."/>
        </authorList>
    </citation>
    <scope>NUCLEOTIDE SEQUENCE [LARGE SCALE GENOMIC DNA]</scope>
    <source>
        <strain evidence="4 5">CBS 118157</strain>
    </source>
</reference>
<dbReference type="RefSeq" id="XP_013315014.1">
    <property type="nucleotide sequence ID" value="XM_013459560.1"/>
</dbReference>
<feature type="compositionally biased region" description="Low complexity" evidence="1">
    <location>
        <begin position="266"/>
        <end position="276"/>
    </location>
</feature>
<feature type="compositionally biased region" description="Polar residues" evidence="1">
    <location>
        <begin position="206"/>
        <end position="219"/>
    </location>
</feature>
<organism evidence="4 5">
    <name type="scientific">Exophiala xenobiotica</name>
    <dbReference type="NCBI Taxonomy" id="348802"/>
    <lineage>
        <taxon>Eukaryota</taxon>
        <taxon>Fungi</taxon>
        <taxon>Dikarya</taxon>
        <taxon>Ascomycota</taxon>
        <taxon>Pezizomycotina</taxon>
        <taxon>Eurotiomycetes</taxon>
        <taxon>Chaetothyriomycetidae</taxon>
        <taxon>Chaetothyriales</taxon>
        <taxon>Herpotrichiellaceae</taxon>
        <taxon>Exophiala</taxon>
    </lineage>
</organism>
<dbReference type="STRING" id="348802.A0A0D2EIJ8"/>
<feature type="region of interest" description="Disordered" evidence="1">
    <location>
        <begin position="253"/>
        <end position="350"/>
    </location>
</feature>
<feature type="domain" description="INO80 complex subunit 3-like middle region" evidence="3">
    <location>
        <begin position="159"/>
        <end position="258"/>
    </location>
</feature>
<dbReference type="Pfam" id="PF24244">
    <property type="entry name" value="Iec3-like_M"/>
    <property type="match status" value="1"/>
</dbReference>
<proteinExistence type="predicted"/>
<dbReference type="Pfam" id="PF14612">
    <property type="entry name" value="Ino80_Iec3"/>
    <property type="match status" value="1"/>
</dbReference>
<dbReference type="EMBL" id="KN847320">
    <property type="protein sequence ID" value="KIW54430.1"/>
    <property type="molecule type" value="Genomic_DNA"/>
</dbReference>
<dbReference type="AlphaFoldDB" id="A0A0D2EIJ8"/>
<dbReference type="InterPro" id="IPR055449">
    <property type="entry name" value="Iec3-like_M"/>
</dbReference>
<evidence type="ECO:0000313" key="5">
    <source>
        <dbReference type="Proteomes" id="UP000054342"/>
    </source>
</evidence>
<evidence type="ECO:0000256" key="1">
    <source>
        <dbReference type="SAM" id="MobiDB-lite"/>
    </source>
</evidence>
<accession>A0A0D2EIJ8</accession>
<feature type="compositionally biased region" description="Polar residues" evidence="1">
    <location>
        <begin position="99"/>
        <end position="115"/>
    </location>
</feature>
<dbReference type="GO" id="GO:0006338">
    <property type="term" value="P:chromatin remodeling"/>
    <property type="evidence" value="ECO:0007669"/>
    <property type="project" value="InterPro"/>
</dbReference>
<feature type="compositionally biased region" description="Basic and acidic residues" evidence="1">
    <location>
        <begin position="278"/>
        <end position="287"/>
    </location>
</feature>
<evidence type="ECO:0000313" key="4">
    <source>
        <dbReference type="EMBL" id="KIW54430.1"/>
    </source>
</evidence>
<feature type="domain" description="INO80 complex subunit 3 N-terminal" evidence="2">
    <location>
        <begin position="33"/>
        <end position="101"/>
    </location>
</feature>
<dbReference type="GO" id="GO:0031011">
    <property type="term" value="C:Ino80 complex"/>
    <property type="evidence" value="ECO:0007669"/>
    <property type="project" value="InterPro"/>
</dbReference>
<protein>
    <submittedName>
        <fullName evidence="4">Uncharacterized protein</fullName>
    </submittedName>
</protein>
<gene>
    <name evidence="4" type="ORF">PV05_06790</name>
</gene>
<feature type="region of interest" description="Disordered" evidence="1">
    <location>
        <begin position="206"/>
        <end position="234"/>
    </location>
</feature>
<name>A0A0D2EIJ8_9EURO</name>
<sequence length="350" mass="39251">MSSEIPDMPLSDPPEAPVAEQTTPPDHPVASRKSYRRKYRKIMVTFEEKTRESTALFKEEHRILDISQRLAEQTDQLLQLLVDLNSCPQVPSRLRYDLQSPSEHNSSDEPTTQANTEEEGHLVLRKARYQLQTGEIDVGTYREIEASLLKTSAFAPQRSYSSLLSDASLPHPTSKATSGQGATEAFLSTRHEEEYLQSLDAFLDGTTTNPRAHATSSLGTRIAERSTEREREMQLKNPVSVYNWLRKHQPQVFLQDNEPATEKAPRPAGSRSSARKSASKEALKQEQDLYDDDGIAMDVGASARGKRKRDNDGGYRPKGGNSRGTKRRKESKEESGGRNKRAKKLSVDAR</sequence>
<dbReference type="InterPro" id="IPR032742">
    <property type="entry name" value="Iec3_N"/>
</dbReference>
<dbReference type="GeneID" id="25328698"/>
<feature type="region of interest" description="Disordered" evidence="1">
    <location>
        <begin position="1"/>
        <end position="34"/>
    </location>
</feature>
<dbReference type="OrthoDB" id="1650at2759"/>
<evidence type="ECO:0000259" key="3">
    <source>
        <dbReference type="Pfam" id="PF24244"/>
    </source>
</evidence>
<feature type="compositionally biased region" description="Basic and acidic residues" evidence="1">
    <location>
        <begin position="222"/>
        <end position="234"/>
    </location>
</feature>
<dbReference type="Proteomes" id="UP000054342">
    <property type="component" value="Unassembled WGS sequence"/>
</dbReference>
<feature type="region of interest" description="Disordered" evidence="1">
    <location>
        <begin position="98"/>
        <end position="120"/>
    </location>
</feature>